<dbReference type="AlphaFoldDB" id="A0A9W9ZF66"/>
<reference evidence="3" key="1">
    <citation type="submission" date="2023-01" db="EMBL/GenBank/DDBJ databases">
        <title>Genome assembly of the deep-sea coral Lophelia pertusa.</title>
        <authorList>
            <person name="Herrera S."/>
            <person name="Cordes E."/>
        </authorList>
    </citation>
    <scope>NUCLEOTIDE SEQUENCE</scope>
    <source>
        <strain evidence="3">USNM1676648</strain>
        <tissue evidence="3">Polyp</tissue>
    </source>
</reference>
<dbReference type="EMBL" id="MU826353">
    <property type="protein sequence ID" value="KAJ7380613.1"/>
    <property type="molecule type" value="Genomic_DNA"/>
</dbReference>
<sequence>MPRLRNQKYVLQKVPWGRQRGVDPEPHDCRLNHVGSAKAMEGFIAVELCQKEQYQVLIGDDDSTVISRVRNAVDINLEKWSDVNHATCTLTKALYEGKGKDFGPNNDKINDQVIDHIHMHFTRTEKTLLALWRESMLLFHTASGTTATADTSVNIARTQKAIGSQRSQVEGTFAIRVVTTEYKQQKRSLMKDMNILSCGGCGGGETMNSYITRMQRKRKQSAKRKQKRSCKKRKELKGKRKNKQKSSKRKEGTTYRSGIGLGAVTQEEVSALSVSGEHLKVEEHLKEKNTRPVKKTCKPQQKRKSDEYDILVYDLETSRFRKEAEITQLGCVDLKREK</sequence>
<comment type="caution">
    <text evidence="3">The sequence shown here is derived from an EMBL/GenBank/DDBJ whole genome shotgun (WGS) entry which is preliminary data.</text>
</comment>
<evidence type="ECO:0000259" key="2">
    <source>
        <dbReference type="Pfam" id="PF20700"/>
    </source>
</evidence>
<feature type="compositionally biased region" description="Basic residues" evidence="1">
    <location>
        <begin position="214"/>
        <end position="248"/>
    </location>
</feature>
<dbReference type="Proteomes" id="UP001163046">
    <property type="component" value="Unassembled WGS sequence"/>
</dbReference>
<protein>
    <recommendedName>
        <fullName evidence="2">Mutator-like transposase domain-containing protein</fullName>
    </recommendedName>
</protein>
<proteinExistence type="predicted"/>
<dbReference type="Pfam" id="PF20700">
    <property type="entry name" value="Mutator"/>
    <property type="match status" value="1"/>
</dbReference>
<keyword evidence="4" id="KW-1185">Reference proteome</keyword>
<feature type="region of interest" description="Disordered" evidence="1">
    <location>
        <begin position="213"/>
        <end position="259"/>
    </location>
</feature>
<accession>A0A9W9ZF66</accession>
<organism evidence="3 4">
    <name type="scientific">Desmophyllum pertusum</name>
    <dbReference type="NCBI Taxonomy" id="174260"/>
    <lineage>
        <taxon>Eukaryota</taxon>
        <taxon>Metazoa</taxon>
        <taxon>Cnidaria</taxon>
        <taxon>Anthozoa</taxon>
        <taxon>Hexacorallia</taxon>
        <taxon>Scleractinia</taxon>
        <taxon>Caryophylliina</taxon>
        <taxon>Caryophylliidae</taxon>
        <taxon>Desmophyllum</taxon>
    </lineage>
</organism>
<evidence type="ECO:0000256" key="1">
    <source>
        <dbReference type="SAM" id="MobiDB-lite"/>
    </source>
</evidence>
<gene>
    <name evidence="3" type="ORF">OS493_009080</name>
</gene>
<name>A0A9W9ZF66_9CNID</name>
<dbReference type="InterPro" id="IPR049012">
    <property type="entry name" value="Mutator_transp_dom"/>
</dbReference>
<evidence type="ECO:0000313" key="3">
    <source>
        <dbReference type="EMBL" id="KAJ7380613.1"/>
    </source>
</evidence>
<feature type="domain" description="Mutator-like transposase" evidence="2">
    <location>
        <begin position="16"/>
        <end position="122"/>
    </location>
</feature>
<dbReference type="OrthoDB" id="7692185at2759"/>
<evidence type="ECO:0000313" key="4">
    <source>
        <dbReference type="Proteomes" id="UP001163046"/>
    </source>
</evidence>